<dbReference type="Proteomes" id="UP000001038">
    <property type="component" value="Chromosome 12"/>
</dbReference>
<evidence type="ECO:0000259" key="4">
    <source>
        <dbReference type="PROSITE" id="PS50279"/>
    </source>
</evidence>
<dbReference type="GO" id="GO:0009986">
    <property type="term" value="C:cell surface"/>
    <property type="evidence" value="ECO:0000318"/>
    <property type="project" value="GO_Central"/>
</dbReference>
<dbReference type="Gene3D" id="4.10.410.10">
    <property type="entry name" value="Pancreatic trypsin inhibitor Kunitz domain"/>
    <property type="match status" value="3"/>
</dbReference>
<dbReference type="CDD" id="cd00109">
    <property type="entry name" value="Kunitz-type"/>
    <property type="match status" value="1"/>
</dbReference>
<dbReference type="SUPFAM" id="SSF57362">
    <property type="entry name" value="BPTI-like"/>
    <property type="match status" value="3"/>
</dbReference>
<protein>
    <recommendedName>
        <fullName evidence="4">BPTI/Kunitz inhibitor domain-containing protein</fullName>
    </recommendedName>
</protein>
<evidence type="ECO:0000313" key="5">
    <source>
        <dbReference type="Ensembl" id="ENSORLP00000041607.1"/>
    </source>
</evidence>
<dbReference type="GO" id="GO:0005886">
    <property type="term" value="C:plasma membrane"/>
    <property type="evidence" value="ECO:0000318"/>
    <property type="project" value="GO_Central"/>
</dbReference>
<dbReference type="STRING" id="8090.ENSORLP00000041607"/>
<accession>A0A3B3IBU7</accession>
<evidence type="ECO:0000256" key="3">
    <source>
        <dbReference type="ARBA" id="ARBA00023157"/>
    </source>
</evidence>
<dbReference type="SMART" id="SM00131">
    <property type="entry name" value="KU"/>
    <property type="match status" value="3"/>
</dbReference>
<dbReference type="GO" id="GO:0004867">
    <property type="term" value="F:serine-type endopeptidase inhibitor activity"/>
    <property type="evidence" value="ECO:0000318"/>
    <property type="project" value="GO_Central"/>
</dbReference>
<feature type="domain" description="BPTI/Kunitz inhibitor" evidence="4">
    <location>
        <begin position="81"/>
        <end position="131"/>
    </location>
</feature>
<dbReference type="GeneTree" id="ENSGT00940000164331"/>
<dbReference type="InParanoid" id="A0A3B3IBU7"/>
<organism evidence="5 6">
    <name type="scientific">Oryzias latipes</name>
    <name type="common">Japanese rice fish</name>
    <name type="synonym">Japanese killifish</name>
    <dbReference type="NCBI Taxonomy" id="8090"/>
    <lineage>
        <taxon>Eukaryota</taxon>
        <taxon>Metazoa</taxon>
        <taxon>Chordata</taxon>
        <taxon>Craniata</taxon>
        <taxon>Vertebrata</taxon>
        <taxon>Euteleostomi</taxon>
        <taxon>Actinopterygii</taxon>
        <taxon>Neopterygii</taxon>
        <taxon>Teleostei</taxon>
        <taxon>Neoteleostei</taxon>
        <taxon>Acanthomorphata</taxon>
        <taxon>Ovalentaria</taxon>
        <taxon>Atherinomorphae</taxon>
        <taxon>Beloniformes</taxon>
        <taxon>Adrianichthyidae</taxon>
        <taxon>Oryziinae</taxon>
        <taxon>Oryzias</taxon>
    </lineage>
</organism>
<dbReference type="PANTHER" id="PTHR46676">
    <property type="entry name" value="PROTEIN AMBP"/>
    <property type="match status" value="1"/>
</dbReference>
<dbReference type="Pfam" id="PF00014">
    <property type="entry name" value="Kunitz_BPTI"/>
    <property type="match status" value="3"/>
</dbReference>
<dbReference type="Bgee" id="ENSORLG00000010354">
    <property type="expression patterns" value="Expressed in liver and 5 other cell types or tissues"/>
</dbReference>
<dbReference type="PRINTS" id="PR00759">
    <property type="entry name" value="BASICPTASE"/>
</dbReference>
<reference evidence="5 6" key="1">
    <citation type="journal article" date="2007" name="Nature">
        <title>The medaka draft genome and insights into vertebrate genome evolution.</title>
        <authorList>
            <person name="Kasahara M."/>
            <person name="Naruse K."/>
            <person name="Sasaki S."/>
            <person name="Nakatani Y."/>
            <person name="Qu W."/>
            <person name="Ahsan B."/>
            <person name="Yamada T."/>
            <person name="Nagayasu Y."/>
            <person name="Doi K."/>
            <person name="Kasai Y."/>
            <person name="Jindo T."/>
            <person name="Kobayashi D."/>
            <person name="Shimada A."/>
            <person name="Toyoda A."/>
            <person name="Kuroki Y."/>
            <person name="Fujiyama A."/>
            <person name="Sasaki T."/>
            <person name="Shimizu A."/>
            <person name="Asakawa S."/>
            <person name="Shimizu N."/>
            <person name="Hashimoto S."/>
            <person name="Yang J."/>
            <person name="Lee Y."/>
            <person name="Matsushima K."/>
            <person name="Sugano S."/>
            <person name="Sakaizumi M."/>
            <person name="Narita T."/>
            <person name="Ohishi K."/>
            <person name="Haga S."/>
            <person name="Ohta F."/>
            <person name="Nomoto H."/>
            <person name="Nogata K."/>
            <person name="Morishita T."/>
            <person name="Endo T."/>
            <person name="Shin-I T."/>
            <person name="Takeda H."/>
            <person name="Morishita S."/>
            <person name="Kohara Y."/>
        </authorList>
    </citation>
    <scope>NUCLEOTIDE SEQUENCE [LARGE SCALE GENOMIC DNA]</scope>
    <source>
        <strain evidence="5 6">Hd-rR</strain>
    </source>
</reference>
<dbReference type="PROSITE" id="PS50279">
    <property type="entry name" value="BPTI_KUNITZ_2"/>
    <property type="match status" value="3"/>
</dbReference>
<dbReference type="PANTHER" id="PTHR46676:SF1">
    <property type="entry name" value="PROTEIN AMBP"/>
    <property type="match status" value="1"/>
</dbReference>
<feature type="domain" description="BPTI/Kunitz inhibitor" evidence="4">
    <location>
        <begin position="133"/>
        <end position="183"/>
    </location>
</feature>
<keyword evidence="3" id="KW-1015">Disulfide bond</keyword>
<keyword evidence="6" id="KW-1185">Reference proteome</keyword>
<feature type="domain" description="BPTI/Kunitz inhibitor" evidence="4">
    <location>
        <begin position="25"/>
        <end position="71"/>
    </location>
</feature>
<dbReference type="InterPro" id="IPR002223">
    <property type="entry name" value="Kunitz_BPTI"/>
</dbReference>
<sequence>NPCAILGTFILEVGSSGPYKKVRVCAQAPDSGLCFGYFERYFYNFRKGRCEIFIYGGCLGNQNNFLTEKECLCILTKLPQPHIPPDSGLCFGYFERYFYNFRKGRCEIFIYGGCLGNQNNFLTEKECLQRYVCTLDPDPGPCECYSERYFYNFKKRRCEIFIYGCCNGNQNNFETEQECLRRCRFHYYEWSPESSSFPDPSLSIPPVMPRASRLYSPVTPRAAETILPRRGFLSDATASPTTC</sequence>
<dbReference type="Ensembl" id="ENSORLT00000042019.1">
    <property type="protein sequence ID" value="ENSORLP00000041607.1"/>
    <property type="gene ID" value="ENSORLG00000010354.2"/>
</dbReference>
<dbReference type="InterPro" id="IPR029856">
    <property type="entry name" value="AMBP"/>
</dbReference>
<evidence type="ECO:0000256" key="1">
    <source>
        <dbReference type="ARBA" id="ARBA00022690"/>
    </source>
</evidence>
<evidence type="ECO:0000313" key="6">
    <source>
        <dbReference type="Proteomes" id="UP000001038"/>
    </source>
</evidence>
<dbReference type="InterPro" id="IPR036880">
    <property type="entry name" value="Kunitz_BPTI_sf"/>
</dbReference>
<evidence type="ECO:0000256" key="2">
    <source>
        <dbReference type="ARBA" id="ARBA00022900"/>
    </source>
</evidence>
<proteinExistence type="predicted"/>
<name>A0A3B3IBU7_ORYLA</name>
<reference evidence="5" key="3">
    <citation type="submission" date="2025-09" db="UniProtKB">
        <authorList>
            <consortium name="Ensembl"/>
        </authorList>
    </citation>
    <scope>IDENTIFICATION</scope>
    <source>
        <strain evidence="5">Hd-rR</strain>
    </source>
</reference>
<reference evidence="5" key="2">
    <citation type="submission" date="2025-08" db="UniProtKB">
        <authorList>
            <consortium name="Ensembl"/>
        </authorList>
    </citation>
    <scope>IDENTIFICATION</scope>
    <source>
        <strain evidence="5">Hd-rR</strain>
    </source>
</reference>
<keyword evidence="1" id="KW-0646">Protease inhibitor</keyword>
<dbReference type="AlphaFoldDB" id="A0A3B3IBU7"/>
<keyword evidence="2" id="KW-0722">Serine protease inhibitor</keyword>